<evidence type="ECO:0000256" key="6">
    <source>
        <dbReference type="ARBA" id="ARBA00022729"/>
    </source>
</evidence>
<evidence type="ECO:0000259" key="19">
    <source>
        <dbReference type="PROSITE" id="PS50011"/>
    </source>
</evidence>
<evidence type="ECO:0000256" key="13">
    <source>
        <dbReference type="ARBA" id="ARBA00047899"/>
    </source>
</evidence>
<evidence type="ECO:0000256" key="2">
    <source>
        <dbReference type="ARBA" id="ARBA00012513"/>
    </source>
</evidence>
<evidence type="ECO:0000256" key="8">
    <source>
        <dbReference type="ARBA" id="ARBA00022777"/>
    </source>
</evidence>
<dbReference type="InterPro" id="IPR000719">
    <property type="entry name" value="Prot_kinase_dom"/>
</dbReference>
<evidence type="ECO:0000256" key="15">
    <source>
        <dbReference type="PROSITE-ProRule" id="PRU10141"/>
    </source>
</evidence>
<comment type="caution">
    <text evidence="20">The sequence shown here is derived from an EMBL/GenBank/DDBJ whole genome shotgun (WGS) entry which is preliminary data.</text>
</comment>
<dbReference type="Gene3D" id="1.10.510.10">
    <property type="entry name" value="Transferase(Phosphotransferase) domain 1"/>
    <property type="match status" value="2"/>
</dbReference>
<dbReference type="FunFam" id="1.10.510.10:FF:001023">
    <property type="entry name" value="Os07g0541700 protein"/>
    <property type="match status" value="1"/>
</dbReference>
<keyword evidence="4" id="KW-0808">Transferase</keyword>
<feature type="binding site" evidence="15">
    <location>
        <position position="321"/>
    </location>
    <ligand>
        <name>ATP</name>
        <dbReference type="ChEBI" id="CHEBI:30616"/>
    </ligand>
</feature>
<comment type="catalytic activity">
    <reaction evidence="14">
        <text>L-seryl-[protein] + ATP = O-phospho-L-seryl-[protein] + ADP + H(+)</text>
        <dbReference type="Rhea" id="RHEA:17989"/>
        <dbReference type="Rhea" id="RHEA-COMP:9863"/>
        <dbReference type="Rhea" id="RHEA-COMP:11604"/>
        <dbReference type="ChEBI" id="CHEBI:15378"/>
        <dbReference type="ChEBI" id="CHEBI:29999"/>
        <dbReference type="ChEBI" id="CHEBI:30616"/>
        <dbReference type="ChEBI" id="CHEBI:83421"/>
        <dbReference type="ChEBI" id="CHEBI:456216"/>
        <dbReference type="EC" id="2.7.11.1"/>
    </reaction>
</comment>
<dbReference type="SUPFAM" id="SSF56112">
    <property type="entry name" value="Protein kinase-like (PK-like)"/>
    <property type="match status" value="1"/>
</dbReference>
<evidence type="ECO:0000256" key="12">
    <source>
        <dbReference type="ARBA" id="ARBA00023180"/>
    </source>
</evidence>
<dbReference type="EMBL" id="QGNW01002582">
    <property type="protein sequence ID" value="RVW16966.1"/>
    <property type="molecule type" value="Genomic_DNA"/>
</dbReference>
<feature type="region of interest" description="Disordered" evidence="16">
    <location>
        <begin position="549"/>
        <end position="569"/>
    </location>
</feature>
<evidence type="ECO:0000256" key="1">
    <source>
        <dbReference type="ARBA" id="ARBA00004479"/>
    </source>
</evidence>
<dbReference type="AlphaFoldDB" id="A0A438C216"/>
<keyword evidence="7 15" id="KW-0547">Nucleotide-binding</keyword>
<keyword evidence="12" id="KW-0325">Glycoprotein</keyword>
<evidence type="ECO:0000313" key="20">
    <source>
        <dbReference type="EMBL" id="RVW16966.1"/>
    </source>
</evidence>
<evidence type="ECO:0000256" key="10">
    <source>
        <dbReference type="ARBA" id="ARBA00022989"/>
    </source>
</evidence>
<evidence type="ECO:0000256" key="7">
    <source>
        <dbReference type="ARBA" id="ARBA00022741"/>
    </source>
</evidence>
<dbReference type="Pfam" id="PF14380">
    <property type="entry name" value="WAK_assoc"/>
    <property type="match status" value="1"/>
</dbReference>
<comment type="catalytic activity">
    <reaction evidence="13">
        <text>L-threonyl-[protein] + ATP = O-phospho-L-threonyl-[protein] + ADP + H(+)</text>
        <dbReference type="Rhea" id="RHEA:46608"/>
        <dbReference type="Rhea" id="RHEA-COMP:11060"/>
        <dbReference type="Rhea" id="RHEA-COMP:11605"/>
        <dbReference type="ChEBI" id="CHEBI:15378"/>
        <dbReference type="ChEBI" id="CHEBI:30013"/>
        <dbReference type="ChEBI" id="CHEBI:30616"/>
        <dbReference type="ChEBI" id="CHEBI:61977"/>
        <dbReference type="ChEBI" id="CHEBI:456216"/>
        <dbReference type="EC" id="2.7.11.1"/>
    </reaction>
</comment>
<dbReference type="FunFam" id="3.30.200.20:FF:000178">
    <property type="entry name" value="serine/threonine-protein kinase PBS1-like"/>
    <property type="match status" value="1"/>
</dbReference>
<evidence type="ECO:0000256" key="14">
    <source>
        <dbReference type="ARBA" id="ARBA00048679"/>
    </source>
</evidence>
<evidence type="ECO:0000256" key="9">
    <source>
        <dbReference type="ARBA" id="ARBA00022840"/>
    </source>
</evidence>
<reference evidence="20 21" key="1">
    <citation type="journal article" date="2018" name="PLoS Genet.">
        <title>Population sequencing reveals clonal diversity and ancestral inbreeding in the grapevine cultivar Chardonnay.</title>
        <authorList>
            <person name="Roach M.J."/>
            <person name="Johnson D.L."/>
            <person name="Bohlmann J."/>
            <person name="van Vuuren H.J."/>
            <person name="Jones S.J."/>
            <person name="Pretorius I.S."/>
            <person name="Schmidt S.A."/>
            <person name="Borneman A.R."/>
        </authorList>
    </citation>
    <scope>NUCLEOTIDE SEQUENCE [LARGE SCALE GENOMIC DNA]</scope>
    <source>
        <strain evidence="21">cv. Chardonnay</strain>
        <tissue evidence="20">Leaf</tissue>
    </source>
</reference>
<dbReference type="InterPro" id="IPR045874">
    <property type="entry name" value="LRK10/LRL21-25-like"/>
</dbReference>
<keyword evidence="11 17" id="KW-0472">Membrane</keyword>
<evidence type="ECO:0000256" key="18">
    <source>
        <dbReference type="SAM" id="SignalP"/>
    </source>
</evidence>
<keyword evidence="10 17" id="KW-1133">Transmembrane helix</keyword>
<protein>
    <recommendedName>
        <fullName evidence="2">non-specific serine/threonine protein kinase</fullName>
        <ecNumber evidence="2">2.7.11.1</ecNumber>
    </recommendedName>
</protein>
<dbReference type="InterPro" id="IPR017441">
    <property type="entry name" value="Protein_kinase_ATP_BS"/>
</dbReference>
<keyword evidence="8 20" id="KW-0418">Kinase</keyword>
<comment type="subcellular location">
    <subcellularLocation>
        <location evidence="1">Membrane</location>
        <topology evidence="1">Single-pass type I membrane protein</topology>
    </subcellularLocation>
</comment>
<dbReference type="PROSITE" id="PS00108">
    <property type="entry name" value="PROTEIN_KINASE_ST"/>
    <property type="match status" value="1"/>
</dbReference>
<dbReference type="Pfam" id="PF00069">
    <property type="entry name" value="Pkinase"/>
    <property type="match status" value="1"/>
</dbReference>
<dbReference type="Gene3D" id="3.30.200.20">
    <property type="entry name" value="Phosphorylase Kinase, domain 1"/>
    <property type="match status" value="1"/>
</dbReference>
<feature type="signal peptide" evidence="18">
    <location>
        <begin position="1"/>
        <end position="29"/>
    </location>
</feature>
<dbReference type="PROSITE" id="PS50011">
    <property type="entry name" value="PROTEIN_KINASE_DOM"/>
    <property type="match status" value="1"/>
</dbReference>
<dbReference type="InterPro" id="IPR025287">
    <property type="entry name" value="WAK_GUB"/>
</dbReference>
<feature type="transmembrane region" description="Helical" evidence="17">
    <location>
        <begin position="225"/>
        <end position="255"/>
    </location>
</feature>
<dbReference type="PANTHER" id="PTHR27009">
    <property type="entry name" value="RUST RESISTANCE KINASE LR10-RELATED"/>
    <property type="match status" value="1"/>
</dbReference>
<keyword evidence="6 18" id="KW-0732">Signal</keyword>
<proteinExistence type="predicted"/>
<dbReference type="PROSITE" id="PS00107">
    <property type="entry name" value="PROTEIN_KINASE_ATP"/>
    <property type="match status" value="1"/>
</dbReference>
<dbReference type="SMART" id="SM00220">
    <property type="entry name" value="S_TKc"/>
    <property type="match status" value="1"/>
</dbReference>
<name>A0A438C216_VITVI</name>
<dbReference type="GO" id="GO:0005524">
    <property type="term" value="F:ATP binding"/>
    <property type="evidence" value="ECO:0007669"/>
    <property type="project" value="UniProtKB-UniRule"/>
</dbReference>
<dbReference type="OrthoDB" id="1146903at2759"/>
<dbReference type="Proteomes" id="UP000288805">
    <property type="component" value="Unassembled WGS sequence"/>
</dbReference>
<evidence type="ECO:0000256" key="11">
    <source>
        <dbReference type="ARBA" id="ARBA00023136"/>
    </source>
</evidence>
<sequence>MKMKMGEDFSVLAVLFSLLMVLLFTEVTAGRVLEKVCSSSCGDLHNISYPFRLEDDPAGCGDADYQLSSNGSCNLPYKSLPIDEINTDIRYQDNILFTFPVYTSFMNCSRTMSDPDYIRVPCFSGNASHIYAKFNSYMMSDLGESCEFTSMVPAKWPAHVEHPSYGDLLKVLASGFDLSWSIEGRNCRLSGGRCQYTGFDAPYACSCERNRLSELWKEIKAVLKLLFVFLSLPLLVWVSIIRVIAPPIIILVFLIRKFRTARKPVDRVEKFLRSQQSLMPKRYSYADIMAITNHFKDKLGEGGFGSVYRGQLPGGCFIAVKMLGKHNFNGEEFINEVSTIGRIHHVNVVRLLGFCSEGSKRALVYEYMPNGSLDKHIFLKKGKVQPFSWEKLHEIALGTARGIEYLHGGCDICILHFDIKPHNILLDHDFVPKISDFGLAKFYPKEYDVMSIKMAGGRKNVDAKAGRSSKVYFPSWVYDHLSEGGDLELGNISEIEVEIARKLCIVGLCCIQMKPSDRPSMTKVVEMLEGNISDLKMPPKPCFSSPLRMSMREPHSDSSAELLITESIE</sequence>
<evidence type="ECO:0000256" key="4">
    <source>
        <dbReference type="ARBA" id="ARBA00022679"/>
    </source>
</evidence>
<dbReference type="EC" id="2.7.11.1" evidence="2"/>
<evidence type="ECO:0000313" key="21">
    <source>
        <dbReference type="Proteomes" id="UP000288805"/>
    </source>
</evidence>
<dbReference type="GO" id="GO:0030247">
    <property type="term" value="F:polysaccharide binding"/>
    <property type="evidence" value="ECO:0007669"/>
    <property type="project" value="InterPro"/>
</dbReference>
<gene>
    <name evidence="20" type="primary">LRK10_24</name>
    <name evidence="20" type="ORF">CK203_070737</name>
</gene>
<feature type="domain" description="Protein kinase" evidence="19">
    <location>
        <begin position="293"/>
        <end position="569"/>
    </location>
</feature>
<evidence type="ECO:0000256" key="3">
    <source>
        <dbReference type="ARBA" id="ARBA00022527"/>
    </source>
</evidence>
<keyword evidence="3" id="KW-0723">Serine/threonine-protein kinase</keyword>
<evidence type="ECO:0000256" key="17">
    <source>
        <dbReference type="SAM" id="Phobius"/>
    </source>
</evidence>
<organism evidence="20 21">
    <name type="scientific">Vitis vinifera</name>
    <name type="common">Grape</name>
    <dbReference type="NCBI Taxonomy" id="29760"/>
    <lineage>
        <taxon>Eukaryota</taxon>
        <taxon>Viridiplantae</taxon>
        <taxon>Streptophyta</taxon>
        <taxon>Embryophyta</taxon>
        <taxon>Tracheophyta</taxon>
        <taxon>Spermatophyta</taxon>
        <taxon>Magnoliopsida</taxon>
        <taxon>eudicotyledons</taxon>
        <taxon>Gunneridae</taxon>
        <taxon>Pentapetalae</taxon>
        <taxon>rosids</taxon>
        <taxon>Vitales</taxon>
        <taxon>Vitaceae</taxon>
        <taxon>Viteae</taxon>
        <taxon>Vitis</taxon>
    </lineage>
</organism>
<dbReference type="Pfam" id="PF13947">
    <property type="entry name" value="GUB_WAK_bind"/>
    <property type="match status" value="1"/>
</dbReference>
<accession>A0A438C216</accession>
<evidence type="ECO:0000256" key="16">
    <source>
        <dbReference type="SAM" id="MobiDB-lite"/>
    </source>
</evidence>
<dbReference type="InterPro" id="IPR011009">
    <property type="entry name" value="Kinase-like_dom_sf"/>
</dbReference>
<feature type="chain" id="PRO_5019229247" description="non-specific serine/threonine protein kinase" evidence="18">
    <location>
        <begin position="30"/>
        <end position="569"/>
    </location>
</feature>
<dbReference type="InterPro" id="IPR008271">
    <property type="entry name" value="Ser/Thr_kinase_AS"/>
</dbReference>
<dbReference type="InterPro" id="IPR032872">
    <property type="entry name" value="WAK_assoc_C"/>
</dbReference>
<keyword evidence="9 15" id="KW-0067">ATP-binding</keyword>
<dbReference type="GO" id="GO:0016020">
    <property type="term" value="C:membrane"/>
    <property type="evidence" value="ECO:0007669"/>
    <property type="project" value="UniProtKB-SubCell"/>
</dbReference>
<evidence type="ECO:0000256" key="5">
    <source>
        <dbReference type="ARBA" id="ARBA00022692"/>
    </source>
</evidence>
<keyword evidence="5 17" id="KW-0812">Transmembrane</keyword>
<dbReference type="GO" id="GO:0004674">
    <property type="term" value="F:protein serine/threonine kinase activity"/>
    <property type="evidence" value="ECO:0007669"/>
    <property type="project" value="UniProtKB-KW"/>
</dbReference>